<dbReference type="PRINTS" id="PR00037">
    <property type="entry name" value="HTHLACR"/>
</dbReference>
<dbReference type="SMART" id="SM00420">
    <property type="entry name" value="HTH_DEOR"/>
    <property type="match status" value="1"/>
</dbReference>
<dbReference type="SUPFAM" id="SSF46785">
    <property type="entry name" value="Winged helix' DNA-binding domain"/>
    <property type="match status" value="1"/>
</dbReference>
<keyword evidence="3" id="KW-0804">Transcription</keyword>
<dbReference type="Pfam" id="PF08220">
    <property type="entry name" value="HTH_DeoR"/>
    <property type="match status" value="1"/>
</dbReference>
<dbReference type="Pfam" id="PF00455">
    <property type="entry name" value="DeoRC"/>
    <property type="match status" value="1"/>
</dbReference>
<protein>
    <submittedName>
        <fullName evidence="5">DeoR/GlpR transcriptional regulator</fullName>
    </submittedName>
</protein>
<dbReference type="InterPro" id="IPR018356">
    <property type="entry name" value="Tscrpt_reg_HTH_DeoR_CS"/>
</dbReference>
<organism evidence="5 6">
    <name type="scientific">Anaerotruncus colihominis</name>
    <dbReference type="NCBI Taxonomy" id="169435"/>
    <lineage>
        <taxon>Bacteria</taxon>
        <taxon>Bacillati</taxon>
        <taxon>Bacillota</taxon>
        <taxon>Clostridia</taxon>
        <taxon>Eubacteriales</taxon>
        <taxon>Oscillospiraceae</taxon>
        <taxon>Anaerotruncus</taxon>
    </lineage>
</organism>
<dbReference type="GO" id="GO:0003677">
    <property type="term" value="F:DNA binding"/>
    <property type="evidence" value="ECO:0007669"/>
    <property type="project" value="UniProtKB-KW"/>
</dbReference>
<dbReference type="InterPro" id="IPR036390">
    <property type="entry name" value="WH_DNA-bd_sf"/>
</dbReference>
<dbReference type="PANTHER" id="PTHR30363:SF8">
    <property type="entry name" value="DEOXYRIBOSE OPERON REPRESSOR"/>
    <property type="match status" value="1"/>
</dbReference>
<feature type="domain" description="HTH deoR-type" evidence="4">
    <location>
        <begin position="4"/>
        <end position="59"/>
    </location>
</feature>
<comment type="caution">
    <text evidence="5">The sequence shown here is derived from an EMBL/GenBank/DDBJ whole genome shotgun (WGS) entry which is preliminary data.</text>
</comment>
<evidence type="ECO:0000256" key="2">
    <source>
        <dbReference type="ARBA" id="ARBA00023125"/>
    </source>
</evidence>
<dbReference type="OrthoDB" id="9797223at2"/>
<dbReference type="PANTHER" id="PTHR30363">
    <property type="entry name" value="HTH-TYPE TRANSCRIPTIONAL REGULATOR SRLR-RELATED"/>
    <property type="match status" value="1"/>
</dbReference>
<dbReference type="GO" id="GO:0003700">
    <property type="term" value="F:DNA-binding transcription factor activity"/>
    <property type="evidence" value="ECO:0007669"/>
    <property type="project" value="InterPro"/>
</dbReference>
<dbReference type="InterPro" id="IPR037171">
    <property type="entry name" value="NagB/RpiA_transferase-like"/>
</dbReference>
<evidence type="ECO:0000313" key="6">
    <source>
        <dbReference type="Proteomes" id="UP000446348"/>
    </source>
</evidence>
<proteinExistence type="predicted"/>
<dbReference type="PROSITE" id="PS00894">
    <property type="entry name" value="HTH_DEOR_1"/>
    <property type="match status" value="1"/>
</dbReference>
<dbReference type="PROSITE" id="PS51000">
    <property type="entry name" value="HTH_DEOR_2"/>
    <property type="match status" value="1"/>
</dbReference>
<evidence type="ECO:0000256" key="1">
    <source>
        <dbReference type="ARBA" id="ARBA00023015"/>
    </source>
</evidence>
<keyword evidence="2" id="KW-0238">DNA-binding</keyword>
<dbReference type="InterPro" id="IPR014036">
    <property type="entry name" value="DeoR-like_C"/>
</dbReference>
<reference evidence="5 6" key="1">
    <citation type="submission" date="2018-08" db="EMBL/GenBank/DDBJ databases">
        <title>Murine metabolic-syndrome-specific gut microbial biobank.</title>
        <authorList>
            <person name="Liu C."/>
        </authorList>
    </citation>
    <scope>NUCLEOTIDE SEQUENCE [LARGE SCALE GENOMIC DNA]</scope>
    <source>
        <strain evidence="5 6">X69</strain>
    </source>
</reference>
<dbReference type="SUPFAM" id="SSF100950">
    <property type="entry name" value="NagB/RpiA/CoA transferase-like"/>
    <property type="match status" value="1"/>
</dbReference>
<name>A0A845RN96_9FIRM</name>
<dbReference type="InterPro" id="IPR050313">
    <property type="entry name" value="Carb_Metab_HTH_regulators"/>
</dbReference>
<keyword evidence="1" id="KW-0805">Transcription regulation</keyword>
<dbReference type="EMBL" id="QXWZ01000040">
    <property type="protein sequence ID" value="NBI80261.1"/>
    <property type="molecule type" value="Genomic_DNA"/>
</dbReference>
<evidence type="ECO:0000313" key="5">
    <source>
        <dbReference type="EMBL" id="NBI80261.1"/>
    </source>
</evidence>
<dbReference type="InterPro" id="IPR036388">
    <property type="entry name" value="WH-like_DNA-bd_sf"/>
</dbReference>
<gene>
    <name evidence="5" type="ORF">D3Z39_15605</name>
</gene>
<dbReference type="InterPro" id="IPR001034">
    <property type="entry name" value="DeoR_HTH"/>
</dbReference>
<evidence type="ECO:0000256" key="3">
    <source>
        <dbReference type="ARBA" id="ARBA00023163"/>
    </source>
</evidence>
<dbReference type="RefSeq" id="WP_160210951.1">
    <property type="nucleotide sequence ID" value="NZ_JAETUF010000034.1"/>
</dbReference>
<dbReference type="Proteomes" id="UP000446348">
    <property type="component" value="Unassembled WGS sequence"/>
</dbReference>
<sequence>MDKKMMRLNALIDLLKSRKAIPIRELASKLGVSEMTIRRDLDTLAGNHIAENVHGVAVYNEKSNLPVIGADYEWSDENSRHADEKTRIGRFAASLIEPNDVVIIDVGSTVEKIPPHIPPGLSFTALCYSSSILQMLQKDDCISLIFAGGYYHKASQMFESPEGISLINATRANKLFMSASGVDGKLGITCAYHYEVATKRAAINASRVKILLADSSKFGIVRVAFYAYLSDFDIIVTDKNLSEEWCDYIRGLGVELHLV</sequence>
<dbReference type="SMART" id="SM01134">
    <property type="entry name" value="DeoRC"/>
    <property type="match status" value="1"/>
</dbReference>
<evidence type="ECO:0000259" key="4">
    <source>
        <dbReference type="PROSITE" id="PS51000"/>
    </source>
</evidence>
<dbReference type="AlphaFoldDB" id="A0A845RN96"/>
<dbReference type="Gene3D" id="1.10.10.10">
    <property type="entry name" value="Winged helix-like DNA-binding domain superfamily/Winged helix DNA-binding domain"/>
    <property type="match status" value="1"/>
</dbReference>
<accession>A0A845RN96</accession>